<evidence type="ECO:0000313" key="1">
    <source>
        <dbReference type="EMBL" id="KAJ9659296.1"/>
    </source>
</evidence>
<comment type="caution">
    <text evidence="1">The sequence shown here is derived from an EMBL/GenBank/DDBJ whole genome shotgun (WGS) entry which is preliminary data.</text>
</comment>
<proteinExistence type="predicted"/>
<gene>
    <name evidence="1" type="ORF">H2198_003172</name>
</gene>
<dbReference type="Proteomes" id="UP001172386">
    <property type="component" value="Unassembled WGS sequence"/>
</dbReference>
<organism evidence="1 2">
    <name type="scientific">Neophaeococcomyces mojaviensis</name>
    <dbReference type="NCBI Taxonomy" id="3383035"/>
    <lineage>
        <taxon>Eukaryota</taxon>
        <taxon>Fungi</taxon>
        <taxon>Dikarya</taxon>
        <taxon>Ascomycota</taxon>
        <taxon>Pezizomycotina</taxon>
        <taxon>Eurotiomycetes</taxon>
        <taxon>Chaetothyriomycetidae</taxon>
        <taxon>Chaetothyriales</taxon>
        <taxon>Chaetothyriales incertae sedis</taxon>
        <taxon>Neophaeococcomyces</taxon>
    </lineage>
</organism>
<sequence length="559" mass="62132">MDPISALSLASSCLSIVSNAGTLILRITIFVSEVRSARRDLDAVSRELTTLQLCVSALKDDQQLGISTLPQDMKNNLNQILVNIQLIVNQISDMLIKLSSGRLGRRIQWAMTERDEMNKFRSSLESNKLALEVALTLSTISMLAKQEQTVARQDDKMFTLIQQTGEISTTTNLITNQLDKLTKMHRNNKNMQGIASELAELRSQLLKLSNGIVRPEIANFIDHAEAYKQSLLQPLGPLPSPPPESSTHSATSDPFADTSTEDQSTLEAARGLDACPVCLRIATSDVQADGIHRFITDVNQERDDRQAAVEREQARTATLAGRVTELESKLKGRSGIPTVESFEPLENHLNNHASQTGTINRNAAIPLLEVCVSRSTDDRADLTILSACFVSCENEPDLKNWNRTITEQLRLMSAHAKEQPRIENIAKTIYFRKVQQHVIELAVGTPQAHLFTNERIFLHTKSIQLASMSYGGLKEKVSDIRLNSFWVMLLPQGHKFFDSRTVVEDPLKHGVTRVVIDGENNAYATFQRKGENPSIVFCPTGSLARTEWRISTARVADPA</sequence>
<name>A0ACC3AC29_9EURO</name>
<protein>
    <submittedName>
        <fullName evidence="1">Uncharacterized protein</fullName>
    </submittedName>
</protein>
<dbReference type="EMBL" id="JAPDRQ010000041">
    <property type="protein sequence ID" value="KAJ9659296.1"/>
    <property type="molecule type" value="Genomic_DNA"/>
</dbReference>
<reference evidence="1" key="1">
    <citation type="submission" date="2022-10" db="EMBL/GenBank/DDBJ databases">
        <title>Culturing micro-colonial fungi from biological soil crusts in the Mojave desert and describing Neophaeococcomyces mojavensis, and introducing the new genera and species Taxawa tesnikishii.</title>
        <authorList>
            <person name="Kurbessoian T."/>
            <person name="Stajich J.E."/>
        </authorList>
    </citation>
    <scope>NUCLEOTIDE SEQUENCE</scope>
    <source>
        <strain evidence="1">JES_112</strain>
    </source>
</reference>
<keyword evidence="2" id="KW-1185">Reference proteome</keyword>
<accession>A0ACC3AC29</accession>
<evidence type="ECO:0000313" key="2">
    <source>
        <dbReference type="Proteomes" id="UP001172386"/>
    </source>
</evidence>